<protein>
    <submittedName>
        <fullName evidence="1">Uncharacterized protein</fullName>
    </submittedName>
</protein>
<feature type="non-terminal residue" evidence="1">
    <location>
        <position position="189"/>
    </location>
</feature>
<dbReference type="PANTHER" id="PTHR36453">
    <property type="entry name" value="SECRETED PROTEIN-RELATED"/>
    <property type="match status" value="1"/>
</dbReference>
<evidence type="ECO:0000313" key="1">
    <source>
        <dbReference type="EMBL" id="CAF4335680.1"/>
    </source>
</evidence>
<dbReference type="AlphaFoldDB" id="A0A820JZW8"/>
<dbReference type="PANTHER" id="PTHR36453:SF1">
    <property type="entry name" value="RIGHT HANDED BETA HELIX DOMAIN-CONTAINING PROTEIN"/>
    <property type="match status" value="1"/>
</dbReference>
<evidence type="ECO:0000313" key="2">
    <source>
        <dbReference type="Proteomes" id="UP000663844"/>
    </source>
</evidence>
<feature type="non-terminal residue" evidence="1">
    <location>
        <position position="1"/>
    </location>
</feature>
<proteinExistence type="predicted"/>
<organism evidence="1 2">
    <name type="scientific">Adineta steineri</name>
    <dbReference type="NCBI Taxonomy" id="433720"/>
    <lineage>
        <taxon>Eukaryota</taxon>
        <taxon>Metazoa</taxon>
        <taxon>Spiralia</taxon>
        <taxon>Gnathifera</taxon>
        <taxon>Rotifera</taxon>
        <taxon>Eurotatoria</taxon>
        <taxon>Bdelloidea</taxon>
        <taxon>Adinetida</taxon>
        <taxon>Adinetidae</taxon>
        <taxon>Adineta</taxon>
    </lineage>
</organism>
<comment type="caution">
    <text evidence="1">The sequence shown here is derived from an EMBL/GenBank/DDBJ whole genome shotgun (WGS) entry which is preliminary data.</text>
</comment>
<gene>
    <name evidence="1" type="ORF">OXD698_LOCUS47944</name>
</gene>
<name>A0A820JZW8_9BILA</name>
<dbReference type="Proteomes" id="UP000663844">
    <property type="component" value="Unassembled WGS sequence"/>
</dbReference>
<reference evidence="1" key="1">
    <citation type="submission" date="2021-02" db="EMBL/GenBank/DDBJ databases">
        <authorList>
            <person name="Nowell W R."/>
        </authorList>
    </citation>
    <scope>NUCLEOTIDE SEQUENCE</scope>
</reference>
<sequence>VLTNYQLGVGGGASVFNPPTNFWSTASPPQGNNYVVPRGLIVKNDALPHIRNWSEPTTGLVHAFHSGYWGSWIFEIASVNTSQNTIMFGRGGFQEARGSDSGGAFYISNIFEELDSPNEWFVDRHTRTLYFMPNETMPDVFVASQIPCLISVSGSSMENSVRNVIIRGLIMTETSSTYMKDYMVPSGGD</sequence>
<dbReference type="EMBL" id="CAJOAZ010019362">
    <property type="protein sequence ID" value="CAF4335680.1"/>
    <property type="molecule type" value="Genomic_DNA"/>
</dbReference>
<accession>A0A820JZW8</accession>